<comment type="caution">
    <text evidence="1">The sequence shown here is derived from an EMBL/GenBank/DDBJ whole genome shotgun (WGS) entry which is preliminary data.</text>
</comment>
<reference evidence="1" key="1">
    <citation type="submission" date="2023-10" db="EMBL/GenBank/DDBJ databases">
        <title>Amphibacter perezi, gen. nov., sp. nov. a novel taxa of the family Comamonadaceae, class Betaproteobacteria isolated from the skin microbiota of Pelophylax perezi from different populations.</title>
        <authorList>
            <person name="Costa S."/>
            <person name="Proenca D.N."/>
            <person name="Lopes I."/>
            <person name="Morais P.V."/>
        </authorList>
    </citation>
    <scope>NUCLEOTIDE SEQUENCE</scope>
    <source>
        <strain evidence="1">SL12-8</strain>
    </source>
</reference>
<proteinExistence type="predicted"/>
<accession>A0ACC6P357</accession>
<sequence length="1576" mass="165696">MASSTPDSSDPRTDNPSPSAHVPETVRRGRWRWWLGVPLGLIAGVLLVILGLTAWVLGTESGTRQALDRLPALLDKVPGAPKVAITGVSGALTDANFSASEIRVSTAGADVLLEKLAWRGAQWNWRPAQGAWLGLNLPALQVDRVVVKTRPVPPTPAQPAPTSLRLPVQLKLDSVRVREIAVDDLPPVRGLDFSLQTGDVHRITLNQVEWERVRAAAQLSVGADAPLPVSLSFKAGPAQDSGAADAVRYTGALADFDWSAQASLNGPLTDLAAQAGLQAQPRTASQALDQAPSLKVQGQIQPWALWPVSALDARLAALDLSLFSAQAPRTRLGGSVTVGSTGLKAPIALKADLDNSQPGAWPDQRLPVRSVQLDGQVVLPQKGEAASALQVTVNSLVARLGLASSEAGRISASGRWADAQAQATVQLEGVQPRVWSPAAPAGAISGDLKAQADLDAAQFATDPLLALSQAALDSDLRLTAPGQAPARLQTQARWQGRTLNATLGLDQLQPRALAAQAPAGSLSGTVKLQALVPGGADLAWPQRWSTALAQVDLKGTLGVGAARDLALKLQAQARNAPKVGEAQTVALQNLQLAWGPKARLSAQGQLGWLPGTATRPHGLALGLKAQSRDLDPLLLLATLQGQAAPAQASAVNADIDLSGQGSLPALWPSDEAARRKALDAALSAWQGQVQARLLPGQWQGLPFSGDIQARRTAGRWQQMQGQVNAAGNSAQWVVDTAARPVRVALVDGLNLPAPLRDLLGLPLRAQIQAPDLSRANALLPPGSALRLGGQVQGDLRWNPAQQRLQGDLKAQKVRATPWSLASADAVVDLSLNPREPFTARARVQALTQQQGDKAVDILRSAALDTTGTLADHRLNLSVRSDTPLPPQLLDLIARPVSTQAAVKPVQTGSTASSRQVVRSVAAAALPVPASSGTGLDVQLSGRWAAGTASSWTWDSQIQQLRVLALPQDDVKPGQKPGQTLVAAQVDPVRVQLAGQGTAPRKATLTPTTLRAIGVALDLKAASWEAAPAGGTPRWAVDAALTPIAIQPWVQRLSPGVQWTGDLRMGAKILASQGPRGIQVDASLRRDSGDIGAPEIGLTSLGLSDWQIALQASNGVWTLKHTQRATRVGAIDADLVVRTPPQAFPQPDSPMSGNLVLDISDLRSFSGALPPGWTLGGRLDTRARVSGTVGAPLLQGELSGRTLSVRNVLQGVNLTDGELDLAMNNTTATLRSLRLRGGQGELTATGTAQLGASPTLSLNAMAREFQVLGRVDRRVSVSGRSTVNISAERIAVQGDFRADEGLIDISGLGGASALDDDVRVVRVNDPPPTDDSTAARPAARKLDLQVGVDLGQKLRLRGRGINTLLQGQLRITNPNGRLAVNGEVRTEGGTYKAYGQDLLIDRGVISFVGPPAAPRLDILALRRNMDQPVGVRITGSSSNPRVALYSVPDRSDVDKLSLLMLGREPDNLGQDETALLQKAALAILSGEGGSPTDSLLKQIGLTDFGIGQTDSNGVRSTVVTLGKQIGQNLYIGYERGLNASEGSWQLLYRLGKNFRLRARAGSENSVDISRGWSWNPE</sequence>
<evidence type="ECO:0000313" key="2">
    <source>
        <dbReference type="Proteomes" id="UP001364695"/>
    </source>
</evidence>
<protein>
    <submittedName>
        <fullName evidence="1">Translocation/assembly module TamB domain-containing protein</fullName>
    </submittedName>
</protein>
<name>A0ACC6P357_9BURK</name>
<dbReference type="Proteomes" id="UP001364695">
    <property type="component" value="Unassembled WGS sequence"/>
</dbReference>
<gene>
    <name evidence="1" type="ORF">RV045_09420</name>
</gene>
<organism evidence="1 2">
    <name type="scientific">Amphibiibacter pelophylacis</name>
    <dbReference type="NCBI Taxonomy" id="1799477"/>
    <lineage>
        <taxon>Bacteria</taxon>
        <taxon>Pseudomonadati</taxon>
        <taxon>Pseudomonadota</taxon>
        <taxon>Betaproteobacteria</taxon>
        <taxon>Burkholderiales</taxon>
        <taxon>Sphaerotilaceae</taxon>
        <taxon>Amphibiibacter</taxon>
    </lineage>
</organism>
<dbReference type="EMBL" id="JAWDIE010000013">
    <property type="protein sequence ID" value="MEJ7138641.1"/>
    <property type="molecule type" value="Genomic_DNA"/>
</dbReference>
<keyword evidence="2" id="KW-1185">Reference proteome</keyword>
<evidence type="ECO:0000313" key="1">
    <source>
        <dbReference type="EMBL" id="MEJ7138641.1"/>
    </source>
</evidence>